<dbReference type="GO" id="GO:0046872">
    <property type="term" value="F:metal ion binding"/>
    <property type="evidence" value="ECO:0007669"/>
    <property type="project" value="UniProtKB-KW"/>
</dbReference>
<protein>
    <submittedName>
        <fullName evidence="10">sn-glycerol-1-phosphate dehydrogenase</fullName>
    </submittedName>
</protein>
<name>A0A4Y6UZY1_SACBS</name>
<proteinExistence type="predicted"/>
<dbReference type="GO" id="GO:0008654">
    <property type="term" value="P:phospholipid biosynthetic process"/>
    <property type="evidence" value="ECO:0007669"/>
    <property type="project" value="UniProtKB-KW"/>
</dbReference>
<dbReference type="Gene3D" id="3.40.50.1970">
    <property type="match status" value="1"/>
</dbReference>
<evidence type="ECO:0000256" key="8">
    <source>
        <dbReference type="ARBA" id="ARBA00023209"/>
    </source>
</evidence>
<dbReference type="InterPro" id="IPR016205">
    <property type="entry name" value="Glycerol_DH"/>
</dbReference>
<keyword evidence="9" id="KW-1208">Phospholipid metabolism</keyword>
<keyword evidence="1" id="KW-0963">Cytoplasm</keyword>
<keyword evidence="2" id="KW-0444">Lipid biosynthesis</keyword>
<evidence type="ECO:0000313" key="10">
    <source>
        <dbReference type="EMBL" id="QDH22140.1"/>
    </source>
</evidence>
<gene>
    <name evidence="10" type="ORF">FFV09_15585</name>
</gene>
<evidence type="ECO:0000256" key="6">
    <source>
        <dbReference type="ARBA" id="ARBA00023027"/>
    </source>
</evidence>
<dbReference type="Gene3D" id="1.20.1090.10">
    <property type="entry name" value="Dehydroquinate synthase-like - alpha domain"/>
    <property type="match status" value="1"/>
</dbReference>
<dbReference type="RefSeq" id="WP_141448684.1">
    <property type="nucleotide sequence ID" value="NZ_CP041217.1"/>
</dbReference>
<reference evidence="10 11" key="1">
    <citation type="submission" date="2019-06" db="EMBL/GenBank/DDBJ databases">
        <title>Saccharibacillus brassicae sp. nov., an endophytic bacterium isolated from Chinese cabbage seeds (Brassica pekinensis).</title>
        <authorList>
            <person name="Jiang L."/>
            <person name="Lee J."/>
            <person name="Kim S.W."/>
        </authorList>
    </citation>
    <scope>NUCLEOTIDE SEQUENCE [LARGE SCALE GENOMIC DNA]</scope>
    <source>
        <strain evidence="11">KCTC 43072 / ATSA2</strain>
    </source>
</reference>
<dbReference type="GO" id="GO:0016614">
    <property type="term" value="F:oxidoreductase activity, acting on CH-OH group of donors"/>
    <property type="evidence" value="ECO:0007669"/>
    <property type="project" value="InterPro"/>
</dbReference>
<evidence type="ECO:0000256" key="9">
    <source>
        <dbReference type="ARBA" id="ARBA00023264"/>
    </source>
</evidence>
<sequence>MSTVTTDWRPILQELAPVIGGTSGVLDTIVLEAGALDLVAGELKRRGLKRPVLVVDGTTQRVAGSRLEQSLREEGIEPDVCVILPDDQGDVLADERSIVQLLLQVPPGAADVLIAVGSGTLHDVTRFAAHRTQLPFVSVPTAPSVDGFTSAGAPIIIRGVKQTVQACAPIAIYADLDILREAPQQMIAAGFGDMLGKYTSLYDWKVSHLLSGESFDERVYEMTKHALDVTVQHSTAIGRRTEEGILALISALIESGLAMLLLGQSYPASGGEHHLSHYWEMEYLRRGNRQLLHGAKVGAACAEIARLYHGAVEHGRYPAGRPEAIDRHGETLRGWLEDVPSEGEIRGLLVAVGGPASRVELGIDDELFMRSMRQAHTVRLNRHTLLRALNEAE</sequence>
<organism evidence="10 11">
    <name type="scientific">Saccharibacillus brassicae</name>
    <dbReference type="NCBI Taxonomy" id="2583377"/>
    <lineage>
        <taxon>Bacteria</taxon>
        <taxon>Bacillati</taxon>
        <taxon>Bacillota</taxon>
        <taxon>Bacilli</taxon>
        <taxon>Bacillales</taxon>
        <taxon>Paenibacillaceae</taxon>
        <taxon>Saccharibacillus</taxon>
    </lineage>
</organism>
<dbReference type="OrthoDB" id="9763580at2"/>
<evidence type="ECO:0000313" key="11">
    <source>
        <dbReference type="Proteomes" id="UP000316968"/>
    </source>
</evidence>
<dbReference type="SUPFAM" id="SSF56796">
    <property type="entry name" value="Dehydroquinate synthase-like"/>
    <property type="match status" value="1"/>
</dbReference>
<keyword evidence="8" id="KW-0594">Phospholipid biosynthesis</keyword>
<evidence type="ECO:0000256" key="1">
    <source>
        <dbReference type="ARBA" id="ARBA00022490"/>
    </source>
</evidence>
<keyword evidence="11" id="KW-1185">Reference proteome</keyword>
<dbReference type="KEGG" id="saca:FFV09_15585"/>
<dbReference type="Proteomes" id="UP000316968">
    <property type="component" value="Chromosome"/>
</dbReference>
<keyword evidence="5" id="KW-0560">Oxidoreductase</keyword>
<evidence type="ECO:0000256" key="2">
    <source>
        <dbReference type="ARBA" id="ARBA00022516"/>
    </source>
</evidence>
<keyword evidence="6" id="KW-0520">NAD</keyword>
<dbReference type="PANTHER" id="PTHR43616:SF5">
    <property type="entry name" value="GLYCEROL DEHYDROGENASE 1"/>
    <property type="match status" value="1"/>
</dbReference>
<dbReference type="PANTHER" id="PTHR43616">
    <property type="entry name" value="GLYCEROL DEHYDROGENASE"/>
    <property type="match status" value="1"/>
</dbReference>
<dbReference type="CDD" id="cd08175">
    <property type="entry name" value="G1PDH"/>
    <property type="match status" value="1"/>
</dbReference>
<keyword evidence="3" id="KW-0479">Metal-binding</keyword>
<evidence type="ECO:0000256" key="5">
    <source>
        <dbReference type="ARBA" id="ARBA00023002"/>
    </source>
</evidence>
<dbReference type="AlphaFoldDB" id="A0A4Y6UZY1"/>
<keyword evidence="4" id="KW-0521">NADP</keyword>
<evidence type="ECO:0000256" key="7">
    <source>
        <dbReference type="ARBA" id="ARBA00023098"/>
    </source>
</evidence>
<evidence type="ECO:0000256" key="3">
    <source>
        <dbReference type="ARBA" id="ARBA00022723"/>
    </source>
</evidence>
<dbReference type="EMBL" id="CP041217">
    <property type="protein sequence ID" value="QDH22140.1"/>
    <property type="molecule type" value="Genomic_DNA"/>
</dbReference>
<evidence type="ECO:0000256" key="4">
    <source>
        <dbReference type="ARBA" id="ARBA00022857"/>
    </source>
</evidence>
<dbReference type="Pfam" id="PF13685">
    <property type="entry name" value="Fe-ADH_2"/>
    <property type="match status" value="1"/>
</dbReference>
<accession>A0A4Y6UZY1</accession>
<dbReference type="InterPro" id="IPR032837">
    <property type="entry name" value="G1PDH"/>
</dbReference>
<keyword evidence="7" id="KW-0443">Lipid metabolism</keyword>